<dbReference type="Pfam" id="PF04245">
    <property type="entry name" value="NA37"/>
    <property type="match status" value="1"/>
</dbReference>
<name>A0ABW6A2U4_9BACT</name>
<dbReference type="RefSeq" id="WP_386094933.1">
    <property type="nucleotide sequence ID" value="NZ_JBHUOZ010000001.1"/>
</dbReference>
<gene>
    <name evidence="1" type="ORF">ACFS6H_02630</name>
</gene>
<proteinExistence type="predicted"/>
<accession>A0ABW6A2U4</accession>
<protein>
    <submittedName>
        <fullName evidence="1">Nucleoid-associated protein</fullName>
    </submittedName>
</protein>
<dbReference type="EMBL" id="JBHUOZ010000001">
    <property type="protein sequence ID" value="MFD2918588.1"/>
    <property type="molecule type" value="Genomic_DNA"/>
</dbReference>
<comment type="caution">
    <text evidence="1">The sequence shown here is derived from an EMBL/GenBank/DDBJ whole genome shotgun (WGS) entry which is preliminary data.</text>
</comment>
<keyword evidence="2" id="KW-1185">Reference proteome</keyword>
<evidence type="ECO:0000313" key="2">
    <source>
        <dbReference type="Proteomes" id="UP001597511"/>
    </source>
</evidence>
<dbReference type="InterPro" id="IPR007358">
    <property type="entry name" value="Nucleoid_associated_NdpA"/>
</dbReference>
<evidence type="ECO:0000313" key="1">
    <source>
        <dbReference type="EMBL" id="MFD2918588.1"/>
    </source>
</evidence>
<organism evidence="1 2">
    <name type="scientific">Terrimonas rubra</name>
    <dbReference type="NCBI Taxonomy" id="1035890"/>
    <lineage>
        <taxon>Bacteria</taxon>
        <taxon>Pseudomonadati</taxon>
        <taxon>Bacteroidota</taxon>
        <taxon>Chitinophagia</taxon>
        <taxon>Chitinophagales</taxon>
        <taxon>Chitinophagaceae</taxon>
        <taxon>Terrimonas</taxon>
    </lineage>
</organism>
<dbReference type="Proteomes" id="UP001597511">
    <property type="component" value="Unassembled WGS sequence"/>
</dbReference>
<reference evidence="2" key="1">
    <citation type="journal article" date="2019" name="Int. J. Syst. Evol. Microbiol.">
        <title>The Global Catalogue of Microorganisms (GCM) 10K type strain sequencing project: providing services to taxonomists for standard genome sequencing and annotation.</title>
        <authorList>
            <consortium name="The Broad Institute Genomics Platform"/>
            <consortium name="The Broad Institute Genome Sequencing Center for Infectious Disease"/>
            <person name="Wu L."/>
            <person name="Ma J."/>
        </authorList>
    </citation>
    <scope>NUCLEOTIDE SEQUENCE [LARGE SCALE GENOMIC DNA]</scope>
    <source>
        <strain evidence="2">KCTC 23299</strain>
    </source>
</reference>
<sequence>MTSLDFTQVKIQNLITHHIGNKLRDESVLLSNEPTDLSTDTKDFLLKYFLLPIKTDEFFCFSHPVKLELNGVFSVVEEIFSSPTKFIQNSQDIAKLLYDQSLHPKIKEGELNIVLFSNVVLDDQIIDAIGIFKSETNVPFLKMKNRESKFIINHEYGFDIKGIDKGCIIFNTDPKKGYRVLIIDNASKSAEAQYWRDDFLKIKPIANEFHQTNQFLGIAKQFVTKKLDEDFEVSKADKIDLLNRSVDYFKTHDTFDKQEFETEVFHHSNIIKSFRQFDEAYRQENEVDLSDNFEISTQAVKKQARVFKNVLKLDKNFHIYIHGSRELIEQGVDESGRKYYKIYYDNET</sequence>